<reference evidence="1" key="1">
    <citation type="submission" date="2020-12" db="EMBL/GenBank/DDBJ databases">
        <title>Metabolic potential, ecology and presence of endohyphal bacteria is reflected in genomic diversity of Mucoromycotina.</title>
        <authorList>
            <person name="Muszewska A."/>
            <person name="Okrasinska A."/>
            <person name="Steczkiewicz K."/>
            <person name="Drgas O."/>
            <person name="Orlowska M."/>
            <person name="Perlinska-Lenart U."/>
            <person name="Aleksandrzak-Piekarczyk T."/>
            <person name="Szatraj K."/>
            <person name="Zielenkiewicz U."/>
            <person name="Pilsyk S."/>
            <person name="Malc E."/>
            <person name="Mieczkowski P."/>
            <person name="Kruszewska J.S."/>
            <person name="Biernat P."/>
            <person name="Pawlowska J."/>
        </authorList>
    </citation>
    <scope>NUCLEOTIDE SEQUENCE</scope>
    <source>
        <strain evidence="1">WA0000017839</strain>
    </source>
</reference>
<dbReference type="OrthoDB" id="2280262at2759"/>
<dbReference type="Proteomes" id="UP000603453">
    <property type="component" value="Unassembled WGS sequence"/>
</dbReference>
<comment type="caution">
    <text evidence="1">The sequence shown here is derived from an EMBL/GenBank/DDBJ whole genome shotgun (WGS) entry which is preliminary data.</text>
</comment>
<evidence type="ECO:0000313" key="1">
    <source>
        <dbReference type="EMBL" id="KAG2198608.1"/>
    </source>
</evidence>
<name>A0A8H7V098_9FUNG</name>
<evidence type="ECO:0000313" key="2">
    <source>
        <dbReference type="Proteomes" id="UP000603453"/>
    </source>
</evidence>
<protein>
    <submittedName>
        <fullName evidence="1">Uncharacterized protein</fullName>
    </submittedName>
</protein>
<organism evidence="1 2">
    <name type="scientific">Mucor saturninus</name>
    <dbReference type="NCBI Taxonomy" id="64648"/>
    <lineage>
        <taxon>Eukaryota</taxon>
        <taxon>Fungi</taxon>
        <taxon>Fungi incertae sedis</taxon>
        <taxon>Mucoromycota</taxon>
        <taxon>Mucoromycotina</taxon>
        <taxon>Mucoromycetes</taxon>
        <taxon>Mucorales</taxon>
        <taxon>Mucorineae</taxon>
        <taxon>Mucoraceae</taxon>
        <taxon>Mucor</taxon>
    </lineage>
</organism>
<sequence length="189" mass="20781">MSISPASTWADIAAVGNAKKVLRPEFKPTSAIIYEDQYLDALILTKQAPSIVNQDLATGSVLFSFPATVFKHHVEACVAIQSQCGPLPGVRPISYYGVSSDNNMLLEIKFRDDDSTTKAITSGVSLKDKIFKGFPTDFSDDNTLVHVKLSLLHIPDQEDLKEDLKESLESYGRVLQIKEYSCGVVLRVS</sequence>
<accession>A0A8H7V098</accession>
<gene>
    <name evidence="1" type="ORF">INT47_001055</name>
</gene>
<dbReference type="EMBL" id="JAEPRD010000108">
    <property type="protein sequence ID" value="KAG2198608.1"/>
    <property type="molecule type" value="Genomic_DNA"/>
</dbReference>
<dbReference type="AlphaFoldDB" id="A0A8H7V098"/>
<proteinExistence type="predicted"/>
<keyword evidence="2" id="KW-1185">Reference proteome</keyword>